<dbReference type="PANTHER" id="PTHR30606:SF10">
    <property type="entry name" value="PHOSPHATIDYLINOSITOL MANNOSIDE ACYLTRANSFERASE"/>
    <property type="match status" value="1"/>
</dbReference>
<dbReference type="EMBL" id="FOCM01000005">
    <property type="protein sequence ID" value="SEN68680.1"/>
    <property type="molecule type" value="Genomic_DNA"/>
</dbReference>
<organism evidence="7 8">
    <name type="scientific">Palleronia pelagia</name>
    <dbReference type="NCBI Taxonomy" id="387096"/>
    <lineage>
        <taxon>Bacteria</taxon>
        <taxon>Pseudomonadati</taxon>
        <taxon>Pseudomonadota</taxon>
        <taxon>Alphaproteobacteria</taxon>
        <taxon>Rhodobacterales</taxon>
        <taxon>Roseobacteraceae</taxon>
        <taxon>Palleronia</taxon>
    </lineage>
</organism>
<evidence type="ECO:0000256" key="5">
    <source>
        <dbReference type="ARBA" id="ARBA00023136"/>
    </source>
</evidence>
<evidence type="ECO:0000256" key="3">
    <source>
        <dbReference type="ARBA" id="ARBA00022519"/>
    </source>
</evidence>
<dbReference type="GO" id="GO:0016746">
    <property type="term" value="F:acyltransferase activity"/>
    <property type="evidence" value="ECO:0007669"/>
    <property type="project" value="UniProtKB-KW"/>
</dbReference>
<dbReference type="AlphaFoldDB" id="A0A1H8IIK4"/>
<dbReference type="InterPro" id="IPR004960">
    <property type="entry name" value="LipA_acyltrans"/>
</dbReference>
<dbReference type="PANTHER" id="PTHR30606">
    <property type="entry name" value="LIPID A BIOSYNTHESIS LAUROYL ACYLTRANSFERASE"/>
    <property type="match status" value="1"/>
</dbReference>
<keyword evidence="4 7" id="KW-0808">Transferase</keyword>
<protein>
    <submittedName>
        <fullName evidence="7">KDO2-lipid IV(A) lauroyltransferase</fullName>
    </submittedName>
</protein>
<evidence type="ECO:0000313" key="8">
    <source>
        <dbReference type="Proteomes" id="UP000199372"/>
    </source>
</evidence>
<keyword evidence="5" id="KW-0472">Membrane</keyword>
<dbReference type="GO" id="GO:0005886">
    <property type="term" value="C:plasma membrane"/>
    <property type="evidence" value="ECO:0007669"/>
    <property type="project" value="UniProtKB-SubCell"/>
</dbReference>
<dbReference type="GO" id="GO:0009247">
    <property type="term" value="P:glycolipid biosynthetic process"/>
    <property type="evidence" value="ECO:0007669"/>
    <property type="project" value="UniProtKB-ARBA"/>
</dbReference>
<evidence type="ECO:0000256" key="6">
    <source>
        <dbReference type="ARBA" id="ARBA00023315"/>
    </source>
</evidence>
<evidence type="ECO:0000256" key="4">
    <source>
        <dbReference type="ARBA" id="ARBA00022679"/>
    </source>
</evidence>
<keyword evidence="2" id="KW-1003">Cell membrane</keyword>
<gene>
    <name evidence="7" type="ORF">SAMN04488011_105255</name>
</gene>
<accession>A0A1H8IIK4</accession>
<evidence type="ECO:0000313" key="7">
    <source>
        <dbReference type="EMBL" id="SEN68680.1"/>
    </source>
</evidence>
<dbReference type="Pfam" id="PF03279">
    <property type="entry name" value="Lip_A_acyltrans"/>
    <property type="match status" value="1"/>
</dbReference>
<reference evidence="8" key="1">
    <citation type="submission" date="2016-10" db="EMBL/GenBank/DDBJ databases">
        <authorList>
            <person name="Varghese N."/>
            <person name="Submissions S."/>
        </authorList>
    </citation>
    <scope>NUCLEOTIDE SEQUENCE [LARGE SCALE GENOMIC DNA]</scope>
    <source>
        <strain evidence="8">DSM 26893</strain>
    </source>
</reference>
<evidence type="ECO:0000256" key="1">
    <source>
        <dbReference type="ARBA" id="ARBA00004533"/>
    </source>
</evidence>
<sequence>MRKRPKVSATKPPSPLHKIQNLVIRGLLGVVLALPYRTRVRTMGWICAHMIGPAVGWRKRIRKNLALVCPDMPAAEVKRLERAVANNVGRTLIEIYSGAEFKDHVRGTPLAGPGLEPFLAARAEGRPVVLVTAHLGNFDSLRATLFHEGHGLGALYRPMKNAAFNDHYVRALTQIGAPLFPADRKGITGFVRHLADGGIIGILTDVYSMRGADVTFFGQPAPTAVSACEWAVKFDALVIPCYGIRRPDGLNFDIHLEAPIPSGDPVEMTQAINDNLEGWVRRHMDQWFWIHRRWKPERKRAVPTES</sequence>
<evidence type="ECO:0000256" key="2">
    <source>
        <dbReference type="ARBA" id="ARBA00022475"/>
    </source>
</evidence>
<dbReference type="CDD" id="cd07984">
    <property type="entry name" value="LPLAT_LABLAT-like"/>
    <property type="match status" value="1"/>
</dbReference>
<name>A0A1H8IIK4_9RHOB</name>
<keyword evidence="8" id="KW-1185">Reference proteome</keyword>
<keyword evidence="3" id="KW-0997">Cell inner membrane</keyword>
<proteinExistence type="predicted"/>
<dbReference type="Proteomes" id="UP000199372">
    <property type="component" value="Unassembled WGS sequence"/>
</dbReference>
<comment type="subcellular location">
    <subcellularLocation>
        <location evidence="1">Cell inner membrane</location>
    </subcellularLocation>
</comment>
<keyword evidence="6" id="KW-0012">Acyltransferase</keyword>